<evidence type="ECO:0000313" key="2">
    <source>
        <dbReference type="Proteomes" id="UP000053989"/>
    </source>
</evidence>
<accession>A0A0C3DGL2</accession>
<dbReference type="InParanoid" id="A0A0C3DGL2"/>
<keyword evidence="2" id="KW-1185">Reference proteome</keyword>
<reference evidence="2" key="2">
    <citation type="submission" date="2015-01" db="EMBL/GenBank/DDBJ databases">
        <title>Evolutionary Origins and Diversification of the Mycorrhizal Mutualists.</title>
        <authorList>
            <consortium name="DOE Joint Genome Institute"/>
            <consortium name="Mycorrhizal Genomics Consortium"/>
            <person name="Kohler A."/>
            <person name="Kuo A."/>
            <person name="Nagy L.G."/>
            <person name="Floudas D."/>
            <person name="Copeland A."/>
            <person name="Barry K.W."/>
            <person name="Cichocki N."/>
            <person name="Veneault-Fourrey C."/>
            <person name="LaButti K."/>
            <person name="Lindquist E.A."/>
            <person name="Lipzen A."/>
            <person name="Lundell T."/>
            <person name="Morin E."/>
            <person name="Murat C."/>
            <person name="Riley R."/>
            <person name="Ohm R."/>
            <person name="Sun H."/>
            <person name="Tunlid A."/>
            <person name="Henrissat B."/>
            <person name="Grigoriev I.V."/>
            <person name="Hibbett D.S."/>
            <person name="Martin F."/>
        </authorList>
    </citation>
    <scope>NUCLEOTIDE SEQUENCE [LARGE SCALE GENOMIC DNA]</scope>
    <source>
        <strain evidence="2">Foug A</strain>
    </source>
</reference>
<proteinExistence type="predicted"/>
<name>A0A0C3DGL2_9AGAM</name>
<evidence type="ECO:0000313" key="1">
    <source>
        <dbReference type="EMBL" id="KIM59850.1"/>
    </source>
</evidence>
<protein>
    <submittedName>
        <fullName evidence="1">Uncharacterized protein</fullName>
    </submittedName>
</protein>
<dbReference type="AlphaFoldDB" id="A0A0C3DGL2"/>
<dbReference type="HOGENOM" id="CLU_1278300_0_0_1"/>
<gene>
    <name evidence="1" type="ORF">SCLCIDRAFT_976906</name>
</gene>
<dbReference type="Proteomes" id="UP000053989">
    <property type="component" value="Unassembled WGS sequence"/>
</dbReference>
<organism evidence="1 2">
    <name type="scientific">Scleroderma citrinum Foug A</name>
    <dbReference type="NCBI Taxonomy" id="1036808"/>
    <lineage>
        <taxon>Eukaryota</taxon>
        <taxon>Fungi</taxon>
        <taxon>Dikarya</taxon>
        <taxon>Basidiomycota</taxon>
        <taxon>Agaricomycotina</taxon>
        <taxon>Agaricomycetes</taxon>
        <taxon>Agaricomycetidae</taxon>
        <taxon>Boletales</taxon>
        <taxon>Sclerodermatineae</taxon>
        <taxon>Sclerodermataceae</taxon>
        <taxon>Scleroderma</taxon>
    </lineage>
</organism>
<dbReference type="EMBL" id="KN822068">
    <property type="protein sequence ID" value="KIM59850.1"/>
    <property type="molecule type" value="Genomic_DNA"/>
</dbReference>
<sequence>MLAARDTAQKDERQPLAKTTIKLQAATLQVQTVVDSAMVMVSAKQRRTETTLNYRTTAVLGNTKAKLSERKISRSSETGDGSLNLYVCGAILLRVTLPATQRCGPPHSIAIAATVLERYSISRHWSARSWRMIFEAEDSGDMQLFLHSIGSPATPHLRERRPFRTFARRHVSRKGQVGFCTLCGYTVRYDYCQLLHGLLSVLPVFIIRGQIQIAHF</sequence>
<reference evidence="1 2" key="1">
    <citation type="submission" date="2014-04" db="EMBL/GenBank/DDBJ databases">
        <authorList>
            <consortium name="DOE Joint Genome Institute"/>
            <person name="Kuo A."/>
            <person name="Kohler A."/>
            <person name="Nagy L.G."/>
            <person name="Floudas D."/>
            <person name="Copeland A."/>
            <person name="Barry K.W."/>
            <person name="Cichocki N."/>
            <person name="Veneault-Fourrey C."/>
            <person name="LaButti K."/>
            <person name="Lindquist E.A."/>
            <person name="Lipzen A."/>
            <person name="Lundell T."/>
            <person name="Morin E."/>
            <person name="Murat C."/>
            <person name="Sun H."/>
            <person name="Tunlid A."/>
            <person name="Henrissat B."/>
            <person name="Grigoriev I.V."/>
            <person name="Hibbett D.S."/>
            <person name="Martin F."/>
            <person name="Nordberg H.P."/>
            <person name="Cantor M.N."/>
            <person name="Hua S.X."/>
        </authorList>
    </citation>
    <scope>NUCLEOTIDE SEQUENCE [LARGE SCALE GENOMIC DNA]</scope>
    <source>
        <strain evidence="1 2">Foug A</strain>
    </source>
</reference>